<evidence type="ECO:0000256" key="1">
    <source>
        <dbReference type="SAM" id="MobiDB-lite"/>
    </source>
</evidence>
<dbReference type="HOGENOM" id="CLU_510009_0_0_1"/>
<gene>
    <name evidence="3" type="ORF">PV08_05483</name>
</gene>
<feature type="region of interest" description="Disordered" evidence="1">
    <location>
        <begin position="101"/>
        <end position="131"/>
    </location>
</feature>
<feature type="domain" description="Clr5" evidence="2">
    <location>
        <begin position="14"/>
        <end position="66"/>
    </location>
</feature>
<keyword evidence="4" id="KW-1185">Reference proteome</keyword>
<dbReference type="PANTHER" id="PTHR38788">
    <property type="entry name" value="CLR5 DOMAIN-CONTAINING PROTEIN"/>
    <property type="match status" value="1"/>
</dbReference>
<feature type="compositionally biased region" description="Basic residues" evidence="1">
    <location>
        <begin position="101"/>
        <end position="118"/>
    </location>
</feature>
<dbReference type="InterPro" id="IPR025676">
    <property type="entry name" value="Clr5_dom"/>
</dbReference>
<reference evidence="3 4" key="1">
    <citation type="submission" date="2015-01" db="EMBL/GenBank/DDBJ databases">
        <title>The Genome Sequence of Exophiala spinifera CBS89968.</title>
        <authorList>
            <consortium name="The Broad Institute Genomics Platform"/>
            <person name="Cuomo C."/>
            <person name="de Hoog S."/>
            <person name="Gorbushina A."/>
            <person name="Stielow B."/>
            <person name="Teixiera M."/>
            <person name="Abouelleil A."/>
            <person name="Chapman S.B."/>
            <person name="Priest M."/>
            <person name="Young S.K."/>
            <person name="Wortman J."/>
            <person name="Nusbaum C."/>
            <person name="Birren B."/>
        </authorList>
    </citation>
    <scope>NUCLEOTIDE SEQUENCE [LARGE SCALE GENOMIC DNA]</scope>
    <source>
        <strain evidence="3 4">CBS 89968</strain>
    </source>
</reference>
<accession>A0A0D1ZRP2</accession>
<proteinExistence type="predicted"/>
<dbReference type="GeneID" id="27332566"/>
<dbReference type="EMBL" id="KN847495">
    <property type="protein sequence ID" value="KIW15437.1"/>
    <property type="molecule type" value="Genomic_DNA"/>
</dbReference>
<dbReference type="Pfam" id="PF14420">
    <property type="entry name" value="Clr5"/>
    <property type="match status" value="1"/>
</dbReference>
<dbReference type="PANTHER" id="PTHR38788:SF3">
    <property type="entry name" value="CLR5 DOMAIN-CONTAINING PROTEIN"/>
    <property type="match status" value="1"/>
</dbReference>
<protein>
    <recommendedName>
        <fullName evidence="2">Clr5 domain-containing protein</fullName>
    </recommendedName>
</protein>
<dbReference type="VEuPathDB" id="FungiDB:PV08_05483"/>
<dbReference type="STRING" id="91928.A0A0D1ZRP2"/>
<dbReference type="Proteomes" id="UP000053328">
    <property type="component" value="Unassembled WGS sequence"/>
</dbReference>
<organism evidence="3 4">
    <name type="scientific">Exophiala spinifera</name>
    <dbReference type="NCBI Taxonomy" id="91928"/>
    <lineage>
        <taxon>Eukaryota</taxon>
        <taxon>Fungi</taxon>
        <taxon>Dikarya</taxon>
        <taxon>Ascomycota</taxon>
        <taxon>Pezizomycotina</taxon>
        <taxon>Eurotiomycetes</taxon>
        <taxon>Chaetothyriomycetidae</taxon>
        <taxon>Chaetothyriales</taxon>
        <taxon>Herpotrichiellaceae</taxon>
        <taxon>Exophiala</taxon>
    </lineage>
</organism>
<evidence type="ECO:0000259" key="2">
    <source>
        <dbReference type="Pfam" id="PF14420"/>
    </source>
</evidence>
<name>A0A0D1ZRP2_9EURO</name>
<dbReference type="RefSeq" id="XP_016235653.1">
    <property type="nucleotide sequence ID" value="XM_016379826.1"/>
</dbReference>
<evidence type="ECO:0000313" key="3">
    <source>
        <dbReference type="EMBL" id="KIW15437.1"/>
    </source>
</evidence>
<evidence type="ECO:0000313" key="4">
    <source>
        <dbReference type="Proteomes" id="UP000053328"/>
    </source>
</evidence>
<dbReference type="AlphaFoldDB" id="A0A0D1ZRP2"/>
<dbReference type="OrthoDB" id="539213at2759"/>
<sequence length="573" mass="65489">MEHRPSPKFHLKTKEDWEAYRPVFTQLYMDQDLALPKVMTIMEDNYNVYASLKMFKNKIKEWGLRKYLKGDEAQKIVNGELPATKAIRTSVDANEALKRAARSLRRRRARQKAHAKKHGSPELSEASSPPVLTLSPVEASDSMMQWSPVEASESLVPWSPAEATESLVSWSPVEASDSLVPWSPAESTILSSPVTLDSIRLPAGITEQFLFNLRAWTHEACSRGVWDLQLSAQHQSGRRASRLLSSYLTSGITLFESGKSQLAFEHWGQAFAGFKSPNLFTSWYHDIPMRLLFEVGRVAQSGHKPLAAMLLKNIKDWATNFLHEDDCRRALFVAFGGLDVDQLRDLYGRAAKCMYNGLESRVDKQNHLLYEVRLNRALDMLWYDAGTDLSEWLPAIEEVDQACGPNNYYSVYFLLLEAYRLVAHGTQMDVDEICKQVEQRLRELKEAHGKIDSWRVGLGYRRLGRQQFTMGRYRDARRSYNTAFRYVRNDPQLSNAVLIEICERQVSMAKHMHDEEDEILWSEMLTRLEQQTKTQTDADSIQRSATFSHSKANALTNTERALIAASPKRSMTL</sequence>